<feature type="compositionally biased region" description="Low complexity" evidence="1">
    <location>
        <begin position="1194"/>
        <end position="1209"/>
    </location>
</feature>
<feature type="non-terminal residue" evidence="2">
    <location>
        <position position="1"/>
    </location>
</feature>
<feature type="region of interest" description="Disordered" evidence="1">
    <location>
        <begin position="252"/>
        <end position="276"/>
    </location>
</feature>
<evidence type="ECO:0000313" key="2">
    <source>
        <dbReference type="EMBL" id="JAS76461.1"/>
    </source>
</evidence>
<organism evidence="2">
    <name type="scientific">Homalodisca liturata</name>
    <dbReference type="NCBI Taxonomy" id="320908"/>
    <lineage>
        <taxon>Eukaryota</taxon>
        <taxon>Metazoa</taxon>
        <taxon>Ecdysozoa</taxon>
        <taxon>Arthropoda</taxon>
        <taxon>Hexapoda</taxon>
        <taxon>Insecta</taxon>
        <taxon>Pterygota</taxon>
        <taxon>Neoptera</taxon>
        <taxon>Paraneoptera</taxon>
        <taxon>Hemiptera</taxon>
        <taxon>Auchenorrhyncha</taxon>
        <taxon>Membracoidea</taxon>
        <taxon>Cicadellidae</taxon>
        <taxon>Cicadellinae</taxon>
        <taxon>Proconiini</taxon>
        <taxon>Homalodisca</taxon>
    </lineage>
</organism>
<dbReference type="EMBL" id="GECU01031245">
    <property type="protein sequence ID" value="JAS76461.1"/>
    <property type="molecule type" value="Transcribed_RNA"/>
</dbReference>
<feature type="compositionally biased region" description="Basic and acidic residues" evidence="1">
    <location>
        <begin position="999"/>
        <end position="1012"/>
    </location>
</feature>
<dbReference type="AlphaFoldDB" id="A0A1B6HP91"/>
<feature type="compositionally biased region" description="Polar residues" evidence="1">
    <location>
        <begin position="62"/>
        <end position="72"/>
    </location>
</feature>
<feature type="compositionally biased region" description="Low complexity" evidence="1">
    <location>
        <begin position="971"/>
        <end position="986"/>
    </location>
</feature>
<dbReference type="PANTHER" id="PTHR48125:SF12">
    <property type="entry name" value="AT HOOK TRANSCRIPTION FACTOR FAMILY-RELATED"/>
    <property type="match status" value="1"/>
</dbReference>
<evidence type="ECO:0000256" key="1">
    <source>
        <dbReference type="SAM" id="MobiDB-lite"/>
    </source>
</evidence>
<feature type="compositionally biased region" description="Low complexity" evidence="1">
    <location>
        <begin position="1013"/>
        <end position="1025"/>
    </location>
</feature>
<feature type="compositionally biased region" description="Low complexity" evidence="1">
    <location>
        <begin position="1"/>
        <end position="24"/>
    </location>
</feature>
<feature type="compositionally biased region" description="Basic and acidic residues" evidence="1">
    <location>
        <begin position="1032"/>
        <end position="1082"/>
    </location>
</feature>
<accession>A0A1B6HP91</accession>
<name>A0A1B6HP91_9HEMI</name>
<feature type="compositionally biased region" description="Basic and acidic residues" evidence="1">
    <location>
        <begin position="49"/>
        <end position="61"/>
    </location>
</feature>
<protein>
    <submittedName>
        <fullName evidence="2">Uncharacterized protein</fullName>
    </submittedName>
</protein>
<feature type="region of interest" description="Disordered" evidence="1">
    <location>
        <begin position="1185"/>
        <end position="1229"/>
    </location>
</feature>
<sequence>STSIVSSSVSSSSESSVSQEEVPSIADHPVVSMEPDLPPVAEEPPGEQESPREAEVQESRQDTGTGQEIQQESIKEALKEIITEIEEAVIQEAPEIDQPVMTSMPVTVNGFSTESQVMEVSSLQEGQGEVEVMDTQIVTKLDRQTSTTSLAEFAGTQREETPDVSPLRKLFPSLFKDSAPDRPVSLPSATELVHLWQSLQIAQELNTMLKDAPKESAEDDEIQDDASGVKVNEHDGLAQNKSIDLEKLFTPATDSGEVTPSRNRKMYASSSFYGPHHPTMEEQVDLARRISHSLSDISNRQSKGQSMYVNRKKRSVKWVHEGEGKGQFPPIPFGDDQHHPPSFSTQSSTHTEETSTKKILKLVMDPRGQVQDLTSLQKQGYNIEPCLSPEVCFDLVRDLNAPKGKGAELFAKRRKKSEKWVVDENNVKTTSYFESSVNYSGTNQQGTSYKSYQPPSLLPTTPTAKLPPPSYLKNGTQRVENVQKMNEIQERFAQPRLRLVKSPWEAALETGSVDAAFQEVASLPRNMFPPAPAPAPAAFAPPPAPVFQSVSGKPLPATNGVLPEPSGLYQAKPPKAWTAPQQQLQPYSTVDLDKLFEARPRTPTSVSLLYEASSNTILATETSNIKPNTPVLEPPNPLPAVVTKVMDSKPIKPVIKQVNERLEAKGIKQTPVRRKIETVEQKPPQERSVPTPVGFLDIKAILDPNRPLTPLPPSADVMRREMINELEPFNPDLPIRGYGTMLVNSPLSFAEAKTPPPPPPPPTPPPRITEMSDELSLNIFETQRVDVGPKSGVVKTRTGDTKIMTFDTEKFIANETQAIEGSSEIGDIKVSVTAEGDGIVVGDILESSESKSNEKTKMVEGGALKTTVKYTVKEGEEVEVQIKAQEYEPDEVTIVEVPRAEKKEEVKTSSKAIKEDVKQHVDTKLNGSSKNGTIAQNVQFTLPQRRKSTDKQVVSSDDQSSINVDATLSAKQTITTSESSIKESQTNMQKQFTSTALESARKESQSSIKKDFSSSSRKQSSSSYKNIEEEEHSSKPYEKLPVKDLIDTFEHSNRPIIRPKTDDEKLPHLEESGTERTNLQEDSRQTQFVSLSHTQQPFKPSTQPLNPEPVVFHQQHFETSQSQEGQVKTQAFQYHSQQVVMHQSQPTLPRATFQPISHQAAPTDDQQYYVANTTVETRTFPTAVASQNTESLEESSFTLSKKSTSSGFSKSEKSAATNLAPASLEPPSRALYHPQEYNSLNNYNTAPRGWNRNMDYYRPVVFLPAKTPTFTDF</sequence>
<reference evidence="2" key="1">
    <citation type="submission" date="2015-11" db="EMBL/GenBank/DDBJ databases">
        <title>De novo transcriptome assembly of four potential Pierce s Disease insect vectors from Arizona vineyards.</title>
        <authorList>
            <person name="Tassone E.E."/>
        </authorList>
    </citation>
    <scope>NUCLEOTIDE SEQUENCE</scope>
</reference>
<feature type="region of interest" description="Disordered" evidence="1">
    <location>
        <begin position="322"/>
        <end position="355"/>
    </location>
</feature>
<feature type="region of interest" description="Disordered" evidence="1">
    <location>
        <begin position="971"/>
        <end position="1082"/>
    </location>
</feature>
<gene>
    <name evidence="2" type="ORF">g.32067</name>
</gene>
<dbReference type="PANTHER" id="PTHR48125">
    <property type="entry name" value="LP07818P1"/>
    <property type="match status" value="1"/>
</dbReference>
<proteinExistence type="predicted"/>
<feature type="compositionally biased region" description="Polar residues" evidence="1">
    <location>
        <begin position="987"/>
        <end position="997"/>
    </location>
</feature>
<feature type="compositionally biased region" description="Polar residues" evidence="1">
    <location>
        <begin position="252"/>
        <end position="261"/>
    </location>
</feature>
<feature type="region of interest" description="Disordered" evidence="1">
    <location>
        <begin position="1"/>
        <end position="74"/>
    </location>
</feature>